<gene>
    <name evidence="3" type="primary">POLX_3746</name>
    <name evidence="3" type="ORF">CK203_022503</name>
</gene>
<dbReference type="InterPro" id="IPR013103">
    <property type="entry name" value="RVT_2"/>
</dbReference>
<dbReference type="EMBL" id="QGNW01000046">
    <property type="protein sequence ID" value="RVX07426.1"/>
    <property type="molecule type" value="Genomic_DNA"/>
</dbReference>
<dbReference type="InterPro" id="IPR025724">
    <property type="entry name" value="GAG-pre-integrase_dom"/>
</dbReference>
<protein>
    <submittedName>
        <fullName evidence="3">Retrovirus-related Pol polyprotein from transposon TNT 1-94</fullName>
    </submittedName>
</protein>
<evidence type="ECO:0000313" key="4">
    <source>
        <dbReference type="Proteomes" id="UP000288805"/>
    </source>
</evidence>
<proteinExistence type="predicted"/>
<feature type="domain" description="Reverse transcriptase Ty1/copia-type" evidence="1">
    <location>
        <begin position="252"/>
        <end position="366"/>
    </location>
</feature>
<dbReference type="Pfam" id="PF13976">
    <property type="entry name" value="gag_pre-integrs"/>
    <property type="match status" value="1"/>
</dbReference>
<organism evidence="3 4">
    <name type="scientific">Vitis vinifera</name>
    <name type="common">Grape</name>
    <dbReference type="NCBI Taxonomy" id="29760"/>
    <lineage>
        <taxon>Eukaryota</taxon>
        <taxon>Viridiplantae</taxon>
        <taxon>Streptophyta</taxon>
        <taxon>Embryophyta</taxon>
        <taxon>Tracheophyta</taxon>
        <taxon>Spermatophyta</taxon>
        <taxon>Magnoliopsida</taxon>
        <taxon>eudicotyledons</taxon>
        <taxon>Gunneridae</taxon>
        <taxon>Pentapetalae</taxon>
        <taxon>rosids</taxon>
        <taxon>Vitales</taxon>
        <taxon>Vitaceae</taxon>
        <taxon>Viteae</taxon>
        <taxon>Vitis</taxon>
    </lineage>
</organism>
<name>A0A438JEN1_VITVI</name>
<evidence type="ECO:0000313" key="3">
    <source>
        <dbReference type="EMBL" id="RVX07426.1"/>
    </source>
</evidence>
<evidence type="ECO:0000259" key="1">
    <source>
        <dbReference type="Pfam" id="PF07727"/>
    </source>
</evidence>
<reference evidence="3 4" key="1">
    <citation type="journal article" date="2018" name="PLoS Genet.">
        <title>Population sequencing reveals clonal diversity and ancestral inbreeding in the grapevine cultivar Chardonnay.</title>
        <authorList>
            <person name="Roach M.J."/>
            <person name="Johnson D.L."/>
            <person name="Bohlmann J."/>
            <person name="van Vuuren H.J."/>
            <person name="Jones S.J."/>
            <person name="Pretorius I.S."/>
            <person name="Schmidt S.A."/>
            <person name="Borneman A.R."/>
        </authorList>
    </citation>
    <scope>NUCLEOTIDE SEQUENCE [LARGE SCALE GENOMIC DNA]</scope>
    <source>
        <strain evidence="4">cv. Chardonnay</strain>
        <tissue evidence="3">Leaf</tissue>
    </source>
</reference>
<comment type="caution">
    <text evidence="3">The sequence shown here is derived from an EMBL/GenBank/DDBJ whole genome shotgun (WGS) entry which is preliminary data.</text>
</comment>
<dbReference type="Proteomes" id="UP000288805">
    <property type="component" value="Unassembled WGS sequence"/>
</dbReference>
<feature type="domain" description="GAG-pre-integrase" evidence="2">
    <location>
        <begin position="31"/>
        <end position="78"/>
    </location>
</feature>
<accession>A0A438JEN1</accession>
<sequence length="366" mass="42903">MMRTTSHLGEGKWKLTKGSLILARGKKNNTLYKTEARLVTGEVNIVENEASTELWHKRLGHMNEKGFQVLAKKKLLRVKEVMTSSLRRRFLRSHSVAERMNRTICDRIRTFVHVPRDERSKLDNKTKPCIFLDQIIEDLDQVKKPKPFSEEQVDLGLVSPNSMEHNEHREVMQEKQVDTIDRNDESVVDDVEENHTIENDGLEQQYTSDEYLILSDGGESENYQEVLLHDEKKKWLRPMHEKMKFLHKNNTYELMELSKGLAASMNLEIEQLDVKTVFLHGDLEEIYMEQPEGFTIKSKEHLVCQLKKNLFGLKQAPRQWYKKFDSFMVKHGYDRTTSDHCVFVKKFSDGEFIILLLYVDDMLIVG</sequence>
<dbReference type="AlphaFoldDB" id="A0A438JEN1"/>
<dbReference type="Pfam" id="PF07727">
    <property type="entry name" value="RVT_2"/>
    <property type="match status" value="1"/>
</dbReference>
<evidence type="ECO:0000259" key="2">
    <source>
        <dbReference type="Pfam" id="PF13976"/>
    </source>
</evidence>